<keyword evidence="6 7" id="KW-0472">Membrane</keyword>
<dbReference type="Pfam" id="PF13727">
    <property type="entry name" value="CoA_binding_3"/>
    <property type="match status" value="1"/>
</dbReference>
<accession>E1R9Y6</accession>
<comment type="similarity">
    <text evidence="2">Belongs to the bacterial sugar transferase family.</text>
</comment>
<dbReference type="Proteomes" id="UP000002318">
    <property type="component" value="Chromosome"/>
</dbReference>
<dbReference type="RefSeq" id="WP_013256761.1">
    <property type="nucleotide sequence ID" value="NC_014364.1"/>
</dbReference>
<dbReference type="EMBL" id="CP002116">
    <property type="protein sequence ID" value="ADK83305.1"/>
    <property type="molecule type" value="Genomic_DNA"/>
</dbReference>
<dbReference type="AlphaFoldDB" id="E1R9Y6"/>
<feature type="transmembrane region" description="Helical" evidence="7">
    <location>
        <begin position="117"/>
        <end position="138"/>
    </location>
</feature>
<evidence type="ECO:0000256" key="2">
    <source>
        <dbReference type="ARBA" id="ARBA00006464"/>
    </source>
</evidence>
<evidence type="ECO:0000259" key="8">
    <source>
        <dbReference type="Pfam" id="PF02397"/>
    </source>
</evidence>
<evidence type="ECO:0000256" key="3">
    <source>
        <dbReference type="ARBA" id="ARBA00022679"/>
    </source>
</evidence>
<dbReference type="NCBIfam" id="TIGR03025">
    <property type="entry name" value="EPS_sugtrans"/>
    <property type="match status" value="1"/>
</dbReference>
<keyword evidence="5 7" id="KW-1133">Transmembrane helix</keyword>
<evidence type="ECO:0000256" key="6">
    <source>
        <dbReference type="ARBA" id="ARBA00023136"/>
    </source>
</evidence>
<dbReference type="EC" id="2.7.8.6" evidence="9"/>
<organism evidence="9 10">
    <name type="scientific">Sediminispirochaeta smaragdinae (strain DSM 11293 / JCM 15392 / SEBR 4228)</name>
    <name type="common">Spirochaeta smaragdinae</name>
    <dbReference type="NCBI Taxonomy" id="573413"/>
    <lineage>
        <taxon>Bacteria</taxon>
        <taxon>Pseudomonadati</taxon>
        <taxon>Spirochaetota</taxon>
        <taxon>Spirochaetia</taxon>
        <taxon>Spirochaetales</taxon>
        <taxon>Spirochaetaceae</taxon>
        <taxon>Sediminispirochaeta</taxon>
    </lineage>
</organism>
<evidence type="ECO:0000313" key="10">
    <source>
        <dbReference type="Proteomes" id="UP000002318"/>
    </source>
</evidence>
<dbReference type="KEGG" id="ssm:Spirs_4231"/>
<dbReference type="GO" id="GO:0016020">
    <property type="term" value="C:membrane"/>
    <property type="evidence" value="ECO:0007669"/>
    <property type="project" value="UniProtKB-SubCell"/>
</dbReference>
<sequence length="471" mass="54881">MNRRRRVFVRNALMAIDGIVTFFSFIVAYYVRNTPFFFGLKALFPFSNYFPYLLISLVFWLLLLRFFNNYAFLGGGKKSWRRIFVNLLPVELVGLALLTMILFFLRDQIISRTFLLFFAAINYLMLLTTKILTMAYFLREGKIKKYHRRALLVGNRRSVDYFLSTERQMPELLFDIVTQSDFIINADVVLNEKEQEELSEAILDFIWNNVVDEVIFAYSDLNLASISSLVTECGRMGISVNVVLNTSNIEFRKSEVDVVGPFNIITFQTFDYSPVQRLVKRLTDISSGIIGTLICSLLFIVIAPLIKLTSPGPILFRQVRKGKNGRNFVLLKFRTMCLDAEEQKRSLLDKNEMQGQIFKMKHDPRITPLGNFLRKTSLDEWPQFINILRGDMSLVGTRPPTVEEFGSYKNYHRRRLSVKPGLTGLWQVSGRNDISDFEEIVKLDTWYIDHWSIWLDLKIILKTFLVLFRGR</sequence>
<dbReference type="OrthoDB" id="9808602at2"/>
<dbReference type="PANTHER" id="PTHR30576:SF10">
    <property type="entry name" value="SLL5057 PROTEIN"/>
    <property type="match status" value="1"/>
</dbReference>
<dbReference type="PANTHER" id="PTHR30576">
    <property type="entry name" value="COLANIC BIOSYNTHESIS UDP-GLUCOSE LIPID CARRIER TRANSFERASE"/>
    <property type="match status" value="1"/>
</dbReference>
<reference evidence="9 10" key="1">
    <citation type="journal article" date="2010" name="Stand. Genomic Sci.">
        <title>Complete genome sequence of Spirochaeta smaragdinae type strain (SEBR 4228).</title>
        <authorList>
            <person name="Mavromatis K."/>
            <person name="Yasawong M."/>
            <person name="Chertkov O."/>
            <person name="Lapidus A."/>
            <person name="Lucas S."/>
            <person name="Nolan M."/>
            <person name="Del Rio T.G."/>
            <person name="Tice H."/>
            <person name="Cheng J.F."/>
            <person name="Pitluck S."/>
            <person name="Liolios K."/>
            <person name="Ivanova N."/>
            <person name="Tapia R."/>
            <person name="Han C."/>
            <person name="Bruce D."/>
            <person name="Goodwin L."/>
            <person name="Pati A."/>
            <person name="Chen A."/>
            <person name="Palaniappan K."/>
            <person name="Land M."/>
            <person name="Hauser L."/>
            <person name="Chang Y.J."/>
            <person name="Jeffries C.D."/>
            <person name="Detter J.C."/>
            <person name="Rohde M."/>
            <person name="Brambilla E."/>
            <person name="Spring S."/>
            <person name="Goker M."/>
            <person name="Sikorski J."/>
            <person name="Woyke T."/>
            <person name="Bristow J."/>
            <person name="Eisen J.A."/>
            <person name="Markowitz V."/>
            <person name="Hugenholtz P."/>
            <person name="Klenk H.P."/>
            <person name="Kyrpides N.C."/>
        </authorList>
    </citation>
    <scope>NUCLEOTIDE SEQUENCE [LARGE SCALE GENOMIC DNA]</scope>
    <source>
        <strain evidence="10">DSM 11293 / JCM 15392 / SEBR 4228</strain>
    </source>
</reference>
<dbReference type="eggNOG" id="COG2148">
    <property type="taxonomic scope" value="Bacteria"/>
</dbReference>
<keyword evidence="3 9" id="KW-0808">Transferase</keyword>
<proteinExistence type="inferred from homology"/>
<evidence type="ECO:0000256" key="1">
    <source>
        <dbReference type="ARBA" id="ARBA00004141"/>
    </source>
</evidence>
<evidence type="ECO:0000313" key="9">
    <source>
        <dbReference type="EMBL" id="ADK83305.1"/>
    </source>
</evidence>
<dbReference type="GO" id="GO:0047360">
    <property type="term" value="F:undecaprenyl-phosphate galactose phosphotransferase activity"/>
    <property type="evidence" value="ECO:0007669"/>
    <property type="project" value="UniProtKB-EC"/>
</dbReference>
<keyword evidence="10" id="KW-1185">Reference proteome</keyword>
<feature type="transmembrane region" description="Helical" evidence="7">
    <location>
        <begin position="83"/>
        <end position="105"/>
    </location>
</feature>
<dbReference type="STRING" id="573413.Spirs_4231"/>
<feature type="transmembrane region" description="Helical" evidence="7">
    <location>
        <begin position="51"/>
        <end position="71"/>
    </location>
</feature>
<evidence type="ECO:0000256" key="5">
    <source>
        <dbReference type="ARBA" id="ARBA00022989"/>
    </source>
</evidence>
<dbReference type="HOGENOM" id="CLU_024920_3_4_12"/>
<feature type="transmembrane region" description="Helical" evidence="7">
    <location>
        <begin position="12"/>
        <end position="31"/>
    </location>
</feature>
<dbReference type="Pfam" id="PF02397">
    <property type="entry name" value="Bac_transf"/>
    <property type="match status" value="1"/>
</dbReference>
<protein>
    <submittedName>
        <fullName evidence="9">Exopolysaccharide biosynthesis polyprenyl glycosylphosphotransferase</fullName>
        <ecNumber evidence="9">2.7.8.6</ecNumber>
    </submittedName>
</protein>
<keyword evidence="4 7" id="KW-0812">Transmembrane</keyword>
<evidence type="ECO:0000256" key="4">
    <source>
        <dbReference type="ARBA" id="ARBA00022692"/>
    </source>
</evidence>
<gene>
    <name evidence="9" type="ordered locus">Spirs_4231</name>
</gene>
<dbReference type="InterPro" id="IPR017475">
    <property type="entry name" value="EPS_sugar_tfrase"/>
</dbReference>
<dbReference type="InterPro" id="IPR003362">
    <property type="entry name" value="Bact_transf"/>
</dbReference>
<name>E1R9Y6_SEDSS</name>
<evidence type="ECO:0000256" key="7">
    <source>
        <dbReference type="SAM" id="Phobius"/>
    </source>
</evidence>
<feature type="transmembrane region" description="Helical" evidence="7">
    <location>
        <begin position="285"/>
        <end position="306"/>
    </location>
</feature>
<feature type="domain" description="Bacterial sugar transferase" evidence="8">
    <location>
        <begin position="280"/>
        <end position="468"/>
    </location>
</feature>
<comment type="subcellular location">
    <subcellularLocation>
        <location evidence="1">Membrane</location>
        <topology evidence="1">Multi-pass membrane protein</topology>
    </subcellularLocation>
</comment>